<dbReference type="STRING" id="7370.A0A1I8M344"/>
<evidence type="ECO:0000256" key="9">
    <source>
        <dbReference type="ARBA" id="ARBA00023662"/>
    </source>
</evidence>
<keyword evidence="3" id="KW-0853">WD repeat</keyword>
<comment type="similarity">
    <text evidence="8">Belongs to the CFAP43 family.</text>
</comment>
<proteinExistence type="inferred from homology"/>
<dbReference type="PANTHER" id="PTHR14885">
    <property type="entry name" value="CILIA- AND FLAGELLA-ASSOCIATED PROTEIN 43-RELATED"/>
    <property type="match status" value="1"/>
</dbReference>
<dbReference type="GO" id="GO:0003341">
    <property type="term" value="P:cilium movement"/>
    <property type="evidence" value="ECO:0007669"/>
    <property type="project" value="UniProtKB-ARBA"/>
</dbReference>
<evidence type="ECO:0000256" key="3">
    <source>
        <dbReference type="ARBA" id="ARBA00022574"/>
    </source>
</evidence>
<dbReference type="EnsemblMetazoa" id="MDOA000759-RA">
    <property type="protein sequence ID" value="MDOA000759-PA"/>
    <property type="gene ID" value="MDOA000759"/>
</dbReference>
<dbReference type="GO" id="GO:0060271">
    <property type="term" value="P:cilium assembly"/>
    <property type="evidence" value="ECO:0007669"/>
    <property type="project" value="TreeGrafter"/>
</dbReference>
<keyword evidence="7" id="KW-0966">Cell projection</keyword>
<reference evidence="10" key="1">
    <citation type="submission" date="2020-05" db="UniProtKB">
        <authorList>
            <consortium name="EnsemblMetazoa"/>
        </authorList>
    </citation>
    <scope>IDENTIFICATION</scope>
    <source>
        <strain evidence="10">Aabys</strain>
    </source>
</reference>
<keyword evidence="5" id="KW-0175">Coiled coil</keyword>
<dbReference type="VEuPathDB" id="VectorBase:MDOA000759"/>
<dbReference type="eggNOG" id="ENOG502QQ39">
    <property type="taxonomic scope" value="Eukaryota"/>
</dbReference>
<evidence type="ECO:0000256" key="2">
    <source>
        <dbReference type="ARBA" id="ARBA00022490"/>
    </source>
</evidence>
<comment type="subcellular location">
    <subcellularLocation>
        <location evidence="1">Cytoplasm</location>
        <location evidence="1">Cytoskeleton</location>
        <location evidence="1">Cilium axoneme</location>
    </subcellularLocation>
</comment>
<protein>
    <recommendedName>
        <fullName evidence="9">Cilia- and flagella-associated protein 43</fullName>
    </recommendedName>
</protein>
<name>A0A1I8M344_MUSDO</name>
<dbReference type="VEuPathDB" id="VectorBase:MDOMA2_012250"/>
<dbReference type="InterPro" id="IPR015943">
    <property type="entry name" value="WD40/YVTN_repeat-like_dom_sf"/>
</dbReference>
<dbReference type="PANTHER" id="PTHR14885:SF1">
    <property type="entry name" value="CILIA- AND FLAGELLA-ASSOCIATED PROTEIN 43"/>
    <property type="match status" value="1"/>
</dbReference>
<evidence type="ECO:0000313" key="10">
    <source>
        <dbReference type="EnsemblMetazoa" id="MDOA000759-PA"/>
    </source>
</evidence>
<keyword evidence="6" id="KW-0206">Cytoskeleton</keyword>
<evidence type="ECO:0000256" key="1">
    <source>
        <dbReference type="ARBA" id="ARBA00004430"/>
    </source>
</evidence>
<keyword evidence="4" id="KW-0677">Repeat</keyword>
<dbReference type="InterPro" id="IPR036322">
    <property type="entry name" value="WD40_repeat_dom_sf"/>
</dbReference>
<accession>A0A1I8M344</accession>
<dbReference type="Gene3D" id="2.130.10.10">
    <property type="entry name" value="YVTN repeat-like/Quinoprotein amine dehydrogenase"/>
    <property type="match status" value="1"/>
</dbReference>
<dbReference type="Pfam" id="PF25828">
    <property type="entry name" value="CC_Cfap43"/>
    <property type="match status" value="1"/>
</dbReference>
<evidence type="ECO:0000256" key="4">
    <source>
        <dbReference type="ARBA" id="ARBA00022737"/>
    </source>
</evidence>
<sequence>MALTVSWTSFGIPKSLVNVGTEAVCLLCDNILCFSDLNTKKISYYKAESPSQGLSISTMTGHNRFALVAFSEVVLRPSIHIVQYPQFIKYAVFTSKSNDIVTFVDLRFTEYDLLVALSGYPHYTICIWNFRTGQLLCQVTTMKESLSYSLLCSGHHIPQIVQYSEWNHQLMIWETCHSATDVNLHEISHISLTNEYALSNSLSMCYADDNNLYIVDNFGAVSMVQIAQFFLKPQWSIEPGDETTPVPKPYQVCSHRQGLLVYSSNAVYHIKKKINVWTTEWLITDPLNEGIFKIISNTNGDIFASAHVGNLYQIDTSTDQPELQDFYTFNQNAYDFVILKAVKEECLLQLTHGSTLRALEMGKINIFSELEIPNANTMADHNVGPYVIVGTTMGKLHFINYGNVQEPQEVGTIETENGYAVAGIQLVDDLALYHNIYYEFYLVKADFLENKFFEMAPLVKIPEAINVCKFFLGEYQRCFIFINRDDDLKLPHARELWTFSWNLKKREIKRHDYELPHAYRDITDSTVPMKDIVEFFGVRLESGTVDILNLKPKTNELLLVASVQTNHLCDINGISGSRYLLTWGMDGTYIHFRSHKKSTKPYAIGQMLQIKYRPRVVKKVMESLNAKYLAYLYSAGGIKVMKVNFSAVPISENTYLNNDILSLEPQQVQTMVIESIRSDVVVEHTPEEIHARDMLLEQIKEFAKEVSELIDYDISVTGKTHGIYKKFCLHHSWLEMLLGEAQKLCEVEKKSLEEAIEDQSRIRDWIRNLITGNSNSITFKVRAIFSNFSFENYGMRRSNDQFAKLYDLYRFYGLENMDGENDDEEEELMEQLEASGDNEGIDRSVAKVAKKRKYLCIQGSAYDHIISDELALQDIDNVTANQMYSHDAKIRILLTDRLKEEFNKRFEEIRKIKFELMEAILSTNATLNKIYDNMNCMLGLLKMDTFQPPELSVPEWSNDEFIQRIMEVDDSEIKAINRRKKKAEITSVKHGRLLLWSVDFWVRSLVIMMDGVLEKLWEEEIKKEIPIPEFMLKKEVTEYTLEDQKALREYEEKVRILTEDRKKYLKILTDNDAKVNDMKSNYISKLNEQVTQMMILKLKYDFAIKHVRLRNLNIKTMYFKKLQWLKRISMLRANIDKISEYVLRYTKLSEFWSKSVEELRAKAETLMQRDRVIERQFKTQYLNMIPQHMGPEMNKIFKKRPKMPPKILHSTLICKELSARVNTKALPKYPFPLPKDVTDYLDTLTTLDEVSNMPNALESRYWDQLTKMRRQKVEIELRIKAVNLQLADSMSGTNYFTKELQNLKNTKADALRQLQEAQDEYLKSVQNQTLELRLTMGQVELNIMGSMEKLQNCILMHVDDINDINALILKAGHMKLKAMHRVAFFRRQVIYKEWEHKVVSANIEYLKFMLYVIEKCKVSIEFLNILRNWEKIKAEKQKMLNTVGLIEKAIEDKQISYRRQLERLNSQIATVRQQIDEMKRSNKTLNRQIDDVKVAVAFSNSNRDYLIEDKRRREQNEKMEKLKKRSQLIDTVRRDYAHIMELKTILELQRLRTYPTLGPNPDHCMK</sequence>
<evidence type="ECO:0000256" key="7">
    <source>
        <dbReference type="ARBA" id="ARBA00023273"/>
    </source>
</evidence>
<evidence type="ECO:0000256" key="6">
    <source>
        <dbReference type="ARBA" id="ARBA00023212"/>
    </source>
</evidence>
<keyword evidence="2" id="KW-0963">Cytoplasm</keyword>
<dbReference type="SUPFAM" id="SSF50978">
    <property type="entry name" value="WD40 repeat-like"/>
    <property type="match status" value="1"/>
</dbReference>
<evidence type="ECO:0000256" key="8">
    <source>
        <dbReference type="ARBA" id="ARBA00023605"/>
    </source>
</evidence>
<organism evidence="10">
    <name type="scientific">Musca domestica</name>
    <name type="common">House fly</name>
    <dbReference type="NCBI Taxonomy" id="7370"/>
    <lineage>
        <taxon>Eukaryota</taxon>
        <taxon>Metazoa</taxon>
        <taxon>Ecdysozoa</taxon>
        <taxon>Arthropoda</taxon>
        <taxon>Hexapoda</taxon>
        <taxon>Insecta</taxon>
        <taxon>Pterygota</taxon>
        <taxon>Neoptera</taxon>
        <taxon>Endopterygota</taxon>
        <taxon>Diptera</taxon>
        <taxon>Brachycera</taxon>
        <taxon>Muscomorpha</taxon>
        <taxon>Muscoidea</taxon>
        <taxon>Muscidae</taxon>
        <taxon>Musca</taxon>
    </lineage>
</organism>
<evidence type="ECO:0000256" key="5">
    <source>
        <dbReference type="ARBA" id="ARBA00023054"/>
    </source>
</evidence>
<dbReference type="GO" id="GO:0005930">
    <property type="term" value="C:axoneme"/>
    <property type="evidence" value="ECO:0007669"/>
    <property type="project" value="UniProtKB-SubCell"/>
</dbReference>